<dbReference type="Proteomes" id="UP000324800">
    <property type="component" value="Unassembled WGS sequence"/>
</dbReference>
<feature type="compositionally biased region" description="Low complexity" evidence="1">
    <location>
        <begin position="379"/>
        <end position="393"/>
    </location>
</feature>
<proteinExistence type="predicted"/>
<dbReference type="EMBL" id="SNRW01000213">
    <property type="protein sequence ID" value="KAA6402594.1"/>
    <property type="molecule type" value="Genomic_DNA"/>
</dbReference>
<gene>
    <name evidence="2" type="ORF">EZS28_001887</name>
</gene>
<sequence>MIALQLQNYQPSNIALGKGGGTTVHDALYSNPNASWLKGLKRKGQYQPAERLIKTQMLQFPSWDQDEQRKDGIENRASSGIQQGMRSVSAQGTYKLSNTQQFTQQTDKKMQYFSELKGVGGPQSHFLKLERFRGIPRDAFKDFNPQYESVSNKQRQSYDQLDTFINLKRQAMQQGFKSASQTRATSPAQLNRPQFGIGNFEQINNERRRPISAPAQNEFIQRPGSASSLQSLSQLQIRQSTNSSLTQEQLQHIKQQKRMLQQLQVMDEIQKQQQEIEQQNARMKPKHMFANISTPLPPGLALMEIAHGTQKTLSSLVFVPTAKIDNAQTFVPYSTPEQEQTNELLQQNEEQSLVHSPFIVGSRGMSFQMDKNELKRSNSRSSLLNNNGNVSNNQHKYSTQSNNQNQLMAQGIGIGPKRGNSAKNQRTLSQGGLFPVSQSLDMTIGNNYNDQKQHPTIPSRLGQKKLIEKSNTSNSAKKSSIYLQSIKFAGSSVPSVANMDYQQLDLPDSLNQQKANETSAISSPLQQHRQMQNGPPLSIQQTLVVPTIEVQDDRFTTPLPVPLAVLQPSFTAILSSTSAYAYNDINKQEKANEQIQPEQTNMPFDAAIVN</sequence>
<evidence type="ECO:0000313" key="2">
    <source>
        <dbReference type="EMBL" id="KAA6402594.1"/>
    </source>
</evidence>
<organism evidence="2 3">
    <name type="scientific">Streblomastix strix</name>
    <dbReference type="NCBI Taxonomy" id="222440"/>
    <lineage>
        <taxon>Eukaryota</taxon>
        <taxon>Metamonada</taxon>
        <taxon>Preaxostyla</taxon>
        <taxon>Oxymonadida</taxon>
        <taxon>Streblomastigidae</taxon>
        <taxon>Streblomastix</taxon>
    </lineage>
</organism>
<accession>A0A5J4X5T6</accession>
<evidence type="ECO:0000256" key="1">
    <source>
        <dbReference type="SAM" id="MobiDB-lite"/>
    </source>
</evidence>
<dbReference type="AlphaFoldDB" id="A0A5J4X5T6"/>
<feature type="region of interest" description="Disordered" evidence="1">
    <location>
        <begin position="175"/>
        <end position="194"/>
    </location>
</feature>
<name>A0A5J4X5T6_9EUKA</name>
<feature type="compositionally biased region" description="Polar residues" evidence="1">
    <location>
        <begin position="175"/>
        <end position="192"/>
    </location>
</feature>
<reference evidence="2 3" key="1">
    <citation type="submission" date="2019-03" db="EMBL/GenBank/DDBJ databases">
        <title>Single cell metagenomics reveals metabolic interactions within the superorganism composed of flagellate Streblomastix strix and complex community of Bacteroidetes bacteria on its surface.</title>
        <authorList>
            <person name="Treitli S.C."/>
            <person name="Kolisko M."/>
            <person name="Husnik F."/>
            <person name="Keeling P."/>
            <person name="Hampl V."/>
        </authorList>
    </citation>
    <scope>NUCLEOTIDE SEQUENCE [LARGE SCALE GENOMIC DNA]</scope>
    <source>
        <strain evidence="2">ST1C</strain>
    </source>
</reference>
<feature type="region of interest" description="Disordered" evidence="1">
    <location>
        <begin position="372"/>
        <end position="398"/>
    </location>
</feature>
<protein>
    <submittedName>
        <fullName evidence="2">Uncharacterized protein</fullName>
    </submittedName>
</protein>
<comment type="caution">
    <text evidence="2">The sequence shown here is derived from an EMBL/GenBank/DDBJ whole genome shotgun (WGS) entry which is preliminary data.</text>
</comment>
<evidence type="ECO:0000313" key="3">
    <source>
        <dbReference type="Proteomes" id="UP000324800"/>
    </source>
</evidence>